<feature type="region of interest" description="Disordered" evidence="3">
    <location>
        <begin position="542"/>
        <end position="564"/>
    </location>
</feature>
<gene>
    <name evidence="5" type="ORF">DEM34_12490</name>
</gene>
<dbReference type="PANTHER" id="PTHR43384:SF4">
    <property type="entry name" value="CELLULOSE BIOSYNTHESIS PROTEIN BCSQ-RELATED"/>
    <property type="match status" value="1"/>
</dbReference>
<dbReference type="GO" id="GO:0016887">
    <property type="term" value="F:ATP hydrolysis activity"/>
    <property type="evidence" value="ECO:0007669"/>
    <property type="project" value="TreeGrafter"/>
</dbReference>
<feature type="domain" description="AAA" evidence="4">
    <location>
        <begin position="18"/>
        <end position="176"/>
    </location>
</feature>
<dbReference type="InterPro" id="IPR050625">
    <property type="entry name" value="ParA/MinD_ATPase"/>
</dbReference>
<dbReference type="GO" id="GO:0051782">
    <property type="term" value="P:negative regulation of cell division"/>
    <property type="evidence" value="ECO:0007669"/>
    <property type="project" value="TreeGrafter"/>
</dbReference>
<evidence type="ECO:0000313" key="6">
    <source>
        <dbReference type="Proteomes" id="UP000245474"/>
    </source>
</evidence>
<dbReference type="InterPro" id="IPR025669">
    <property type="entry name" value="AAA_dom"/>
</dbReference>
<keyword evidence="1" id="KW-0547">Nucleotide-binding</keyword>
<name>A0A2U2N063_9GAMM</name>
<reference evidence="5 6" key="1">
    <citation type="submission" date="2018-05" db="EMBL/GenBank/DDBJ databases">
        <title>Spiribacter halobius sp. nov., a moderately halophilic bacterium isolated from marine solar saltern.</title>
        <authorList>
            <person name="Zheng W.-S."/>
            <person name="Lu D.-C."/>
            <person name="Du Z.-J."/>
        </authorList>
    </citation>
    <scope>NUCLEOTIDE SEQUENCE [LARGE SCALE GENOMIC DNA]</scope>
    <source>
        <strain evidence="5 6">E85</strain>
    </source>
</reference>
<dbReference type="GO" id="GO:0005829">
    <property type="term" value="C:cytosol"/>
    <property type="evidence" value="ECO:0007669"/>
    <property type="project" value="TreeGrafter"/>
</dbReference>
<dbReference type="PANTHER" id="PTHR43384">
    <property type="entry name" value="SEPTUM SITE-DETERMINING PROTEIN MIND HOMOLOG, CHLOROPLASTIC-RELATED"/>
    <property type="match status" value="1"/>
</dbReference>
<dbReference type="Pfam" id="PF13614">
    <property type="entry name" value="AAA_31"/>
    <property type="match status" value="1"/>
</dbReference>
<dbReference type="EMBL" id="QFFI01000019">
    <property type="protein sequence ID" value="PWG62433.1"/>
    <property type="molecule type" value="Genomic_DNA"/>
</dbReference>
<dbReference type="AlphaFoldDB" id="A0A2U2N063"/>
<keyword evidence="6" id="KW-1185">Reference proteome</keyword>
<evidence type="ECO:0000256" key="3">
    <source>
        <dbReference type="SAM" id="MobiDB-lite"/>
    </source>
</evidence>
<dbReference type="InterPro" id="IPR033875">
    <property type="entry name" value="FlhG"/>
</dbReference>
<evidence type="ECO:0000256" key="1">
    <source>
        <dbReference type="ARBA" id="ARBA00022741"/>
    </source>
</evidence>
<dbReference type="GO" id="GO:0009898">
    <property type="term" value="C:cytoplasmic side of plasma membrane"/>
    <property type="evidence" value="ECO:0007669"/>
    <property type="project" value="TreeGrafter"/>
</dbReference>
<dbReference type="Gene3D" id="3.40.50.300">
    <property type="entry name" value="P-loop containing nucleotide triphosphate hydrolases"/>
    <property type="match status" value="1"/>
</dbReference>
<keyword evidence="2" id="KW-0067">ATP-binding</keyword>
<evidence type="ECO:0000313" key="5">
    <source>
        <dbReference type="EMBL" id="PWG62433.1"/>
    </source>
</evidence>
<evidence type="ECO:0000256" key="2">
    <source>
        <dbReference type="ARBA" id="ARBA00022840"/>
    </source>
</evidence>
<dbReference type="CDD" id="cd02038">
    <property type="entry name" value="FlhG-like"/>
    <property type="match status" value="1"/>
</dbReference>
<accession>A0A2U2N063</accession>
<comment type="caution">
    <text evidence="5">The sequence shown here is derived from an EMBL/GenBank/DDBJ whole genome shotgun (WGS) entry which is preliminary data.</text>
</comment>
<protein>
    <recommendedName>
        <fullName evidence="4">AAA domain-containing protein</fullName>
    </recommendedName>
</protein>
<dbReference type="InterPro" id="IPR027417">
    <property type="entry name" value="P-loop_NTPase"/>
</dbReference>
<organism evidence="5 6">
    <name type="scientific">Sediminicurvatus halobius</name>
    <dbReference type="NCBI Taxonomy" id="2182432"/>
    <lineage>
        <taxon>Bacteria</taxon>
        <taxon>Pseudomonadati</taxon>
        <taxon>Pseudomonadota</taxon>
        <taxon>Gammaproteobacteria</taxon>
        <taxon>Chromatiales</taxon>
        <taxon>Ectothiorhodospiraceae</taxon>
        <taxon>Sediminicurvatus</taxon>
    </lineage>
</organism>
<dbReference type="SUPFAM" id="SSF52540">
    <property type="entry name" value="P-loop containing nucleoside triphosphate hydrolases"/>
    <property type="match status" value="1"/>
</dbReference>
<dbReference type="GO" id="GO:0005524">
    <property type="term" value="F:ATP binding"/>
    <property type="evidence" value="ECO:0007669"/>
    <property type="project" value="UniProtKB-KW"/>
</dbReference>
<feature type="compositionally biased region" description="Low complexity" evidence="3">
    <location>
        <begin position="295"/>
        <end position="319"/>
    </location>
</feature>
<evidence type="ECO:0000259" key="4">
    <source>
        <dbReference type="Pfam" id="PF13614"/>
    </source>
</evidence>
<feature type="region of interest" description="Disordered" evidence="3">
    <location>
        <begin position="281"/>
        <end position="319"/>
    </location>
</feature>
<sequence length="564" mass="60199">MGGGVITESDAAGGAATTLAVTSGKGGVGKTSLATNLAIALARGGSRVCLLDADMGLANVNILLGLRPERTLEDVISGEATLAEVLLEAPEGLRIVPAASGLERLGRRADAGDRARIAAELETLERQFDYLIVDTPAGIGAGTLSFLQACDAVLLTITTEPTSLTDAFTLLKTLRRREYAGRISVMVNMLPAEQEGDRLFRRFDAASQRHLGLTLDYLGHIGMDRAVTSAVLRQQPLLLSSPQAPAARQILQLAATLQRQFPPASGRGGFAAFWQSWTGDLTDRSRGDESGETFAASPDDAQPAAAPTPASAARAEPATVVTAPRALREAPAPPADVQGLADAVERTLADPELEESDARRLFATAERAFGARFRRRATDLKNLIYGALLHEQLPREHHREMLATLRASYRQRYGAIPDDETPTPEALAERLAALGDDTLTALLERLTDTLAGRPAMARRLLLRWLRALPEHREWQAEDGVALVRALDAAHQRRGDPPLTADREALRRELGELRGALAARRAALERDAAAMAALVESCESLEGKLRAGSTGAEPADDDTPPHPSG</sequence>
<dbReference type="Proteomes" id="UP000245474">
    <property type="component" value="Unassembled WGS sequence"/>
</dbReference>
<proteinExistence type="predicted"/>